<evidence type="ECO:0000256" key="9">
    <source>
        <dbReference type="ARBA" id="ARBA00022842"/>
    </source>
</evidence>
<comment type="catalytic activity">
    <reaction evidence="12">
        <text>ssDNA + n NTP = ssDNA/pppN(pN)n-1 hybrid + (n-1) diphosphate.</text>
        <dbReference type="EC" id="2.7.7.101"/>
    </reaction>
</comment>
<evidence type="ECO:0000256" key="8">
    <source>
        <dbReference type="ARBA" id="ARBA00022833"/>
    </source>
</evidence>
<comment type="cofactor">
    <cofactor evidence="12 13 14">
        <name>Zn(2+)</name>
        <dbReference type="ChEBI" id="CHEBI:29105"/>
    </cofactor>
    <text evidence="12 13 14">Binds 1 zinc ion per monomer.</text>
</comment>
<accession>A0A6A0BDE0</accession>
<dbReference type="InterPro" id="IPR030846">
    <property type="entry name" value="DnaG_bac"/>
</dbReference>
<evidence type="ECO:0000256" key="3">
    <source>
        <dbReference type="ARBA" id="ARBA00022679"/>
    </source>
</evidence>
<comment type="caution">
    <text evidence="17">The sequence shown here is derived from an EMBL/GenBank/DDBJ whole genome shotgun (WGS) entry which is preliminary data.</text>
</comment>
<dbReference type="Pfam" id="PF08275">
    <property type="entry name" value="DNAG_N"/>
    <property type="match status" value="1"/>
</dbReference>
<keyword evidence="15" id="KW-0175">Coiled coil</keyword>
<dbReference type="EC" id="2.7.7.101" evidence="12"/>
<evidence type="ECO:0000256" key="2">
    <source>
        <dbReference type="ARBA" id="ARBA00022515"/>
    </source>
</evidence>
<dbReference type="Pfam" id="PF01807">
    <property type="entry name" value="Zn_ribbon_DnaG"/>
    <property type="match status" value="1"/>
</dbReference>
<dbReference type="FunFam" id="3.90.580.10:FF:000001">
    <property type="entry name" value="DNA primase"/>
    <property type="match status" value="1"/>
</dbReference>
<evidence type="ECO:0000256" key="1">
    <source>
        <dbReference type="ARBA" id="ARBA00022478"/>
    </source>
</evidence>
<dbReference type="GO" id="GO:0008270">
    <property type="term" value="F:zinc ion binding"/>
    <property type="evidence" value="ECO:0007669"/>
    <property type="project" value="UniProtKB-UniRule"/>
</dbReference>
<keyword evidence="8 12" id="KW-0862">Zinc</keyword>
<protein>
    <recommendedName>
        <fullName evidence="12 13">DNA primase</fullName>
        <ecNumber evidence="12">2.7.7.101</ecNumber>
    </recommendedName>
</protein>
<dbReference type="Pfam" id="PF13155">
    <property type="entry name" value="Toprim_2"/>
    <property type="match status" value="1"/>
</dbReference>
<evidence type="ECO:0000256" key="14">
    <source>
        <dbReference type="PIRSR" id="PIRSR002811-1"/>
    </source>
</evidence>
<dbReference type="PIRSF" id="PIRSF002811">
    <property type="entry name" value="DnaG"/>
    <property type="match status" value="1"/>
</dbReference>
<keyword evidence="5 12" id="KW-0235">DNA replication</keyword>
<organism evidence="17 18">
    <name type="scientific">Pseudolactococcus hodotermopsidis</name>
    <dbReference type="NCBI Taxonomy" id="2709157"/>
    <lineage>
        <taxon>Bacteria</taxon>
        <taxon>Bacillati</taxon>
        <taxon>Bacillota</taxon>
        <taxon>Bacilli</taxon>
        <taxon>Lactobacillales</taxon>
        <taxon>Streptococcaceae</taxon>
        <taxon>Pseudolactococcus</taxon>
    </lineage>
</organism>
<dbReference type="InterPro" id="IPR006171">
    <property type="entry name" value="TOPRIM_dom"/>
</dbReference>
<dbReference type="AlphaFoldDB" id="A0A6A0BDE0"/>
<dbReference type="GO" id="GO:0003899">
    <property type="term" value="F:DNA-directed RNA polymerase activity"/>
    <property type="evidence" value="ECO:0007669"/>
    <property type="project" value="UniProtKB-UniRule"/>
</dbReference>
<reference evidence="17 18" key="1">
    <citation type="submission" date="2020-02" db="EMBL/GenBank/DDBJ databases">
        <title>Draft genome sequence of Lactococcus sp. Hs30E4-3.</title>
        <authorList>
            <person name="Noda S."/>
            <person name="Yuki M."/>
            <person name="Ohkuma M."/>
        </authorList>
    </citation>
    <scope>NUCLEOTIDE SEQUENCE [LARGE SCALE GENOMIC DNA]</scope>
    <source>
        <strain evidence="17 18">Hs30E4-3</strain>
    </source>
</reference>
<dbReference type="SUPFAM" id="SSF57783">
    <property type="entry name" value="Zinc beta-ribbon"/>
    <property type="match status" value="1"/>
</dbReference>
<feature type="domain" description="Toprim" evidence="16">
    <location>
        <begin position="259"/>
        <end position="339"/>
    </location>
</feature>
<dbReference type="SMART" id="SM00493">
    <property type="entry name" value="TOPRIM"/>
    <property type="match status" value="1"/>
</dbReference>
<dbReference type="InterPro" id="IPR034151">
    <property type="entry name" value="TOPRIM_DnaG_bac"/>
</dbReference>
<comment type="subunit">
    <text evidence="12">Monomer. Interacts with DnaB.</text>
</comment>
<keyword evidence="2 12" id="KW-0639">Primosome</keyword>
<dbReference type="GO" id="GO:0005737">
    <property type="term" value="C:cytoplasm"/>
    <property type="evidence" value="ECO:0007669"/>
    <property type="project" value="TreeGrafter"/>
</dbReference>
<dbReference type="GO" id="GO:0006269">
    <property type="term" value="P:DNA replication, synthesis of primer"/>
    <property type="evidence" value="ECO:0007669"/>
    <property type="project" value="UniProtKB-UniRule"/>
</dbReference>
<dbReference type="Gene3D" id="3.90.580.10">
    <property type="entry name" value="Zinc finger, CHC2-type domain"/>
    <property type="match status" value="1"/>
</dbReference>
<keyword evidence="3 12" id="KW-0808">Transferase</keyword>
<dbReference type="SUPFAM" id="SSF56731">
    <property type="entry name" value="DNA primase core"/>
    <property type="match status" value="1"/>
</dbReference>
<comment type="similarity">
    <text evidence="12 13">Belongs to the DnaG primase family.</text>
</comment>
<name>A0A6A0BDE0_9LACT</name>
<comment type="function">
    <text evidence="12 13">RNA polymerase that catalyzes the synthesis of short RNA molecules used as primers for DNA polymerase during DNA replication.</text>
</comment>
<evidence type="ECO:0000256" key="15">
    <source>
        <dbReference type="SAM" id="Coils"/>
    </source>
</evidence>
<dbReference type="NCBIfam" id="TIGR01391">
    <property type="entry name" value="dnaG"/>
    <property type="match status" value="1"/>
</dbReference>
<dbReference type="HAMAP" id="MF_00974">
    <property type="entry name" value="DNA_primase_DnaG"/>
    <property type="match status" value="1"/>
</dbReference>
<feature type="coiled-coil region" evidence="15">
    <location>
        <begin position="595"/>
        <end position="622"/>
    </location>
</feature>
<keyword evidence="1 12" id="KW-0240">DNA-directed RNA polymerase</keyword>
<dbReference type="RefSeq" id="WP_172209887.1">
    <property type="nucleotide sequence ID" value="NZ_BLLI01000100.1"/>
</dbReference>
<proteinExistence type="inferred from homology"/>
<dbReference type="Gene3D" id="3.40.1360.10">
    <property type="match status" value="1"/>
</dbReference>
<dbReference type="GO" id="GO:0000428">
    <property type="term" value="C:DNA-directed RNA polymerase complex"/>
    <property type="evidence" value="ECO:0007669"/>
    <property type="project" value="UniProtKB-KW"/>
</dbReference>
<keyword evidence="6 12" id="KW-0479">Metal-binding</keyword>
<dbReference type="InterPro" id="IPR050219">
    <property type="entry name" value="DnaG_primase"/>
</dbReference>
<dbReference type="EMBL" id="BLLI01000100">
    <property type="protein sequence ID" value="GFH43449.1"/>
    <property type="molecule type" value="Genomic_DNA"/>
</dbReference>
<dbReference type="GO" id="GO:0003677">
    <property type="term" value="F:DNA binding"/>
    <property type="evidence" value="ECO:0007669"/>
    <property type="project" value="UniProtKB-KW"/>
</dbReference>
<evidence type="ECO:0000259" key="16">
    <source>
        <dbReference type="PROSITE" id="PS50880"/>
    </source>
</evidence>
<dbReference type="InterPro" id="IPR036977">
    <property type="entry name" value="DNA_primase_Znf_CHC2"/>
</dbReference>
<keyword evidence="10 12" id="KW-0238">DNA-binding</keyword>
<evidence type="ECO:0000256" key="4">
    <source>
        <dbReference type="ARBA" id="ARBA00022695"/>
    </source>
</evidence>
<dbReference type="InterPro" id="IPR006295">
    <property type="entry name" value="DNA_primase_DnaG"/>
</dbReference>
<dbReference type="InterPro" id="IPR002694">
    <property type="entry name" value="Znf_CHC2"/>
</dbReference>
<evidence type="ECO:0000313" key="17">
    <source>
        <dbReference type="EMBL" id="GFH43449.1"/>
    </source>
</evidence>
<evidence type="ECO:0000256" key="5">
    <source>
        <dbReference type="ARBA" id="ARBA00022705"/>
    </source>
</evidence>
<keyword evidence="4 12" id="KW-0548">Nucleotidyltransferase</keyword>
<evidence type="ECO:0000256" key="7">
    <source>
        <dbReference type="ARBA" id="ARBA00022771"/>
    </source>
</evidence>
<evidence type="ECO:0000256" key="12">
    <source>
        <dbReference type="HAMAP-Rule" id="MF_00974"/>
    </source>
</evidence>
<dbReference type="InterPro" id="IPR016136">
    <property type="entry name" value="DNA_helicase_N/primase_C"/>
</dbReference>
<dbReference type="Gene3D" id="3.90.980.10">
    <property type="entry name" value="DNA primase, catalytic core, N-terminal domain"/>
    <property type="match status" value="1"/>
</dbReference>
<keyword evidence="7 12" id="KW-0863">Zinc-finger</keyword>
<dbReference type="SMART" id="SM00400">
    <property type="entry name" value="ZnF_CHCC"/>
    <property type="match status" value="1"/>
</dbReference>
<dbReference type="PANTHER" id="PTHR30313:SF2">
    <property type="entry name" value="DNA PRIMASE"/>
    <property type="match status" value="1"/>
</dbReference>
<dbReference type="Gene3D" id="1.10.860.10">
    <property type="entry name" value="DNAb Helicase, Chain A"/>
    <property type="match status" value="1"/>
</dbReference>
<dbReference type="GO" id="GO:1990077">
    <property type="term" value="C:primosome complex"/>
    <property type="evidence" value="ECO:0007669"/>
    <property type="project" value="UniProtKB-KW"/>
</dbReference>
<keyword evidence="18" id="KW-1185">Reference proteome</keyword>
<evidence type="ECO:0000256" key="11">
    <source>
        <dbReference type="ARBA" id="ARBA00023163"/>
    </source>
</evidence>
<dbReference type="InterPro" id="IPR037068">
    <property type="entry name" value="DNA_primase_core_N_sf"/>
</dbReference>
<dbReference type="InterPro" id="IPR013264">
    <property type="entry name" value="DNAG_N"/>
</dbReference>
<evidence type="ECO:0000256" key="6">
    <source>
        <dbReference type="ARBA" id="ARBA00022723"/>
    </source>
</evidence>
<gene>
    <name evidence="12 17" type="primary">dnaG</name>
    <name evidence="17" type="ORF">Hs30E_20000</name>
</gene>
<dbReference type="PROSITE" id="PS50880">
    <property type="entry name" value="TOPRIM"/>
    <property type="match status" value="1"/>
</dbReference>
<dbReference type="CDD" id="cd03364">
    <property type="entry name" value="TOPRIM_DnaG_primases"/>
    <property type="match status" value="1"/>
</dbReference>
<feature type="zinc finger region" description="CHC2-type" evidence="12 14">
    <location>
        <begin position="39"/>
        <end position="63"/>
    </location>
</feature>
<comment type="domain">
    <text evidence="12">Contains an N-terminal zinc-binding domain, a central core domain that contains the primase activity, and a C-terminal DnaB-binding domain.</text>
</comment>
<keyword evidence="9" id="KW-0460">Magnesium</keyword>
<keyword evidence="11 12" id="KW-0804">Transcription</keyword>
<dbReference type="PANTHER" id="PTHR30313">
    <property type="entry name" value="DNA PRIMASE"/>
    <property type="match status" value="1"/>
</dbReference>
<sequence>MARLDKEKIADIKASVNIVDVISQYVHLSKSGTHYLGLCPFHGEKTPSFNVNAAKQFFHCFGCGKSGDVFRFLEEYKQETFIEAVKEIADSAGIELTVDESPRRENPNQALYDLHNQAARIYHTMLTSTEEGAKARLYLAERGISDAMIEQFNIGLSLSDLDFFYQSVKHKFEEAVLANSGLVTFAENRIFDSFRGRIMFPLNNEFGQVIAFSGRIWRSEDLDNKQLAKYRNSTLTPIFNKSEALYNLDKAKNSIKKLHEVYLMEGFMDVIAAAENGLSNVVASMGTALTVEHVKKLRQLAQKFVLVYDGDKAGQNAIFKALNLLEANDEVEIVRIPDGLDPDEYNKLYPRALAPLMVNSRLAPVEFLMDYLRPENLSNLQSQLEFIDLMAAKIAAVKSLTAQDAYVKRLVEILPDFEYNQVEAAVNQRRQNVVERQEILSEEQFYFDDGLAPPPLSDEFGYLPDFQDVSEFQFQPPVQQQAQFQLQEVMFSPPQKLSRIEISESHLLHRMIYHSHVLKRIMSEPNFQFVHKRYQQLFEVLKTLEKVDEPILSAHLTERSVDEELATFYEILSSVNVPDEVADQEIEDLLKNFVKATKQSQLEALKGQLEQAKQAGNKALELQLTLQIIAHKQQDGV</sequence>
<evidence type="ECO:0000256" key="10">
    <source>
        <dbReference type="ARBA" id="ARBA00023125"/>
    </source>
</evidence>
<dbReference type="Proteomes" id="UP000480303">
    <property type="component" value="Unassembled WGS sequence"/>
</dbReference>
<evidence type="ECO:0000313" key="18">
    <source>
        <dbReference type="Proteomes" id="UP000480303"/>
    </source>
</evidence>
<evidence type="ECO:0000256" key="13">
    <source>
        <dbReference type="PIRNR" id="PIRNR002811"/>
    </source>
</evidence>